<organism evidence="4 5">
    <name type="scientific">Purpureocillium lavendulum</name>
    <dbReference type="NCBI Taxonomy" id="1247861"/>
    <lineage>
        <taxon>Eukaryota</taxon>
        <taxon>Fungi</taxon>
        <taxon>Dikarya</taxon>
        <taxon>Ascomycota</taxon>
        <taxon>Pezizomycotina</taxon>
        <taxon>Sordariomycetes</taxon>
        <taxon>Hypocreomycetidae</taxon>
        <taxon>Hypocreales</taxon>
        <taxon>Ophiocordycipitaceae</taxon>
        <taxon>Purpureocillium</taxon>
    </lineage>
</organism>
<dbReference type="Proteomes" id="UP001163105">
    <property type="component" value="Unassembled WGS sequence"/>
</dbReference>
<dbReference type="InterPro" id="IPR012338">
    <property type="entry name" value="Beta-lactam/transpept-like"/>
</dbReference>
<evidence type="ECO:0000259" key="3">
    <source>
        <dbReference type="Pfam" id="PF00144"/>
    </source>
</evidence>
<dbReference type="GO" id="GO:0016787">
    <property type="term" value="F:hydrolase activity"/>
    <property type="evidence" value="ECO:0007669"/>
    <property type="project" value="UniProtKB-KW"/>
</dbReference>
<dbReference type="SUPFAM" id="SSF56601">
    <property type="entry name" value="beta-lactamase/transpeptidase-like"/>
    <property type="match status" value="1"/>
</dbReference>
<name>A0AB34FMT7_9HYPO</name>
<evidence type="ECO:0000256" key="2">
    <source>
        <dbReference type="ARBA" id="ARBA00022801"/>
    </source>
</evidence>
<protein>
    <submittedName>
        <fullName evidence="4">D-mandelate dehydrogenase</fullName>
    </submittedName>
</protein>
<evidence type="ECO:0000313" key="5">
    <source>
        <dbReference type="Proteomes" id="UP001163105"/>
    </source>
</evidence>
<comment type="similarity">
    <text evidence="1">Belongs to the class-A beta-lactamase family.</text>
</comment>
<keyword evidence="2" id="KW-0378">Hydrolase</keyword>
<accession>A0AB34FMT7</accession>
<dbReference type="Gene3D" id="3.40.710.10">
    <property type="entry name" value="DD-peptidase/beta-lactamase superfamily"/>
    <property type="match status" value="1"/>
</dbReference>
<feature type="domain" description="Beta-lactamase-related" evidence="3">
    <location>
        <begin position="19"/>
        <end position="277"/>
    </location>
</feature>
<keyword evidence="5" id="KW-1185">Reference proteome</keyword>
<dbReference type="PANTHER" id="PTHR43283">
    <property type="entry name" value="BETA-LACTAMASE-RELATED"/>
    <property type="match status" value="1"/>
</dbReference>
<evidence type="ECO:0000256" key="1">
    <source>
        <dbReference type="ARBA" id="ARBA00009009"/>
    </source>
</evidence>
<evidence type="ECO:0000313" key="4">
    <source>
        <dbReference type="EMBL" id="KAJ6440238.1"/>
    </source>
</evidence>
<dbReference type="EMBL" id="JAQHRD010000006">
    <property type="protein sequence ID" value="KAJ6440238.1"/>
    <property type="molecule type" value="Genomic_DNA"/>
</dbReference>
<comment type="caution">
    <text evidence="4">The sequence shown here is derived from an EMBL/GenBank/DDBJ whole genome shotgun (WGS) entry which is preliminary data.</text>
</comment>
<dbReference type="Pfam" id="PF00144">
    <property type="entry name" value="Beta-lactamase"/>
    <property type="match status" value="1"/>
</dbReference>
<dbReference type="PANTHER" id="PTHR43283:SF17">
    <property type="entry name" value="(LOVD), PUTATIVE (AFU_ORTHOLOGUE AFUA_5G00920)-RELATED"/>
    <property type="match status" value="1"/>
</dbReference>
<sequence>MSAMEAFEAELAKATNLGKEDLLGAVAMVIDNNGNFLYRHAAGRQLLDADSPHLDPDCTISLTSAGKFFTNIAALQLVERGIVVLDEPISKHLPEIEKCLLVEEVDKEIQLRSPIRGVTLRDLLLSTSGMGTSDTYKERFGSDIRVPPPDFANDAHPLVKNQFTHLFFEPGEGFEYGCGIYCVQLLVERLGDKDRFFQPALVPHVWKRRLQMVERKVDASTPDGKVSLVARDKDTYGLTCSVSDLARLFGDIMSPDCKLLQRQEHRDLLFTPQLTPGSPAHQSLLAETTNYGFLLPLYQDVSHTVSWALTPPPAINWTVAGALVEEDGTLPGSGIPKGTVAFEGQPNIIWTMNREKGRMMLFGTQLLPGYDVKAHNLGVRFLSSSDMENTSPSAFPQEVAQETAIIGNETKLYVSGEYHVVHCIYMWRKLHRGL</sequence>
<dbReference type="InterPro" id="IPR001466">
    <property type="entry name" value="Beta-lactam-related"/>
</dbReference>
<dbReference type="AlphaFoldDB" id="A0AB34FMT7"/>
<proteinExistence type="inferred from homology"/>
<gene>
    <name evidence="4" type="ORF">O9K51_08129</name>
</gene>
<reference evidence="4" key="1">
    <citation type="submission" date="2023-01" db="EMBL/GenBank/DDBJ databases">
        <title>The growth and conidiation of Purpureocillium lavendulum are regulated by nitrogen source and histone H3K14 acetylation.</title>
        <authorList>
            <person name="Tang P."/>
            <person name="Han J."/>
            <person name="Zhang C."/>
            <person name="Tang P."/>
            <person name="Qi F."/>
            <person name="Zhang K."/>
            <person name="Liang L."/>
        </authorList>
    </citation>
    <scope>NUCLEOTIDE SEQUENCE</scope>
    <source>
        <strain evidence="4">YMF1.00683</strain>
    </source>
</reference>
<dbReference type="InterPro" id="IPR050789">
    <property type="entry name" value="Diverse_Enzym_Activities"/>
</dbReference>